<dbReference type="OrthoDB" id="8030967at2"/>
<dbReference type="Proteomes" id="UP000315816">
    <property type="component" value="Unassembled WGS sequence"/>
</dbReference>
<dbReference type="SUPFAM" id="SSF52317">
    <property type="entry name" value="Class I glutamine amidotransferase-like"/>
    <property type="match status" value="1"/>
</dbReference>
<dbReference type="InterPro" id="IPR002818">
    <property type="entry name" value="DJ-1/PfpI"/>
</dbReference>
<evidence type="ECO:0000259" key="1">
    <source>
        <dbReference type="Pfam" id="PF01965"/>
    </source>
</evidence>
<keyword evidence="2" id="KW-0315">Glutamine amidotransferase</keyword>
<accession>A0A545SZN1</accession>
<dbReference type="Pfam" id="PF01965">
    <property type="entry name" value="DJ-1_PfpI"/>
    <property type="match status" value="1"/>
</dbReference>
<dbReference type="EMBL" id="VICH01000001">
    <property type="protein sequence ID" value="TQV70434.1"/>
    <property type="molecule type" value="Genomic_DNA"/>
</dbReference>
<dbReference type="AlphaFoldDB" id="A0A545SZN1"/>
<dbReference type="Gene3D" id="3.40.50.880">
    <property type="match status" value="1"/>
</dbReference>
<gene>
    <name evidence="2" type="ORF">FIL88_00585</name>
</gene>
<evidence type="ECO:0000313" key="2">
    <source>
        <dbReference type="EMBL" id="TQV70434.1"/>
    </source>
</evidence>
<dbReference type="GO" id="GO:0016740">
    <property type="term" value="F:transferase activity"/>
    <property type="evidence" value="ECO:0007669"/>
    <property type="project" value="UniProtKB-KW"/>
</dbReference>
<dbReference type="InterPro" id="IPR029062">
    <property type="entry name" value="Class_I_gatase-like"/>
</dbReference>
<organism evidence="2 3">
    <name type="scientific">Aliiroseovarius halocynthiae</name>
    <dbReference type="NCBI Taxonomy" id="985055"/>
    <lineage>
        <taxon>Bacteria</taxon>
        <taxon>Pseudomonadati</taxon>
        <taxon>Pseudomonadota</taxon>
        <taxon>Alphaproteobacteria</taxon>
        <taxon>Rhodobacterales</taxon>
        <taxon>Paracoccaceae</taxon>
        <taxon>Aliiroseovarius</taxon>
    </lineage>
</organism>
<feature type="domain" description="DJ-1/PfpI" evidence="1">
    <location>
        <begin position="3"/>
        <end position="167"/>
    </location>
</feature>
<keyword evidence="2" id="KW-0808">Transferase</keyword>
<comment type="caution">
    <text evidence="2">The sequence shown here is derived from an EMBL/GenBank/DDBJ whole genome shotgun (WGS) entry which is preliminary data.</text>
</comment>
<protein>
    <submittedName>
        <fullName evidence="2">Glutamine amidotransferase</fullName>
    </submittedName>
</protein>
<name>A0A545SZN1_9RHOB</name>
<reference evidence="2 3" key="1">
    <citation type="submission" date="2019-06" db="EMBL/GenBank/DDBJ databases">
        <title>A novel species of marine bacteria.</title>
        <authorList>
            <person name="Wang Y."/>
        </authorList>
    </citation>
    <scope>NUCLEOTIDE SEQUENCE [LARGE SCALE GENOMIC DNA]</scope>
    <source>
        <strain evidence="2 3">MA1-10</strain>
    </source>
</reference>
<proteinExistence type="predicted"/>
<sequence>MTKIAILLIDGFADWEYGLVGGTAGPFYALDLRYFTPKHGQVRSQGGLIAMVEDGLQTLADWQPDVIAVIGSAKWEQDAPDIAALLQQEHARGAHIAGICGGTLALARAGLLNAAAHTSNAAGYLSEHAVGYSGASHYVDSPAAVSDNRITTAPGTAPVTFAIEMFKAASVPEEAIQHFQTMLTAEHGQ</sequence>
<evidence type="ECO:0000313" key="3">
    <source>
        <dbReference type="Proteomes" id="UP000315816"/>
    </source>
</evidence>
<keyword evidence="3" id="KW-1185">Reference proteome</keyword>
<dbReference type="RefSeq" id="WP_142851883.1">
    <property type="nucleotide sequence ID" value="NZ_FXWW01000002.1"/>
</dbReference>